<reference evidence="1" key="1">
    <citation type="submission" date="2019-04" db="EMBL/GenBank/DDBJ databases">
        <title>Analysis of the testis transcriptome of the Chagas disease vector Rhodnius prolixus.</title>
        <authorList>
            <person name="Cesar J."/>
            <person name="Ribeiro J.M."/>
            <person name="Pereira M.H."/>
            <person name="Araujo R.N."/>
            <person name="Gontijo N.F."/>
            <person name="Pessoa G."/>
            <person name="Sant'Anna M.V."/>
            <person name="Sorgine M.H."/>
            <person name="Majerowicz D."/>
            <person name="Carvalho A.B."/>
            <person name="Braz G."/>
            <person name="Mesquita R."/>
            <person name="Lagerblad P.O."/>
            <person name="Koerich L.B."/>
        </authorList>
    </citation>
    <scope>NUCLEOTIDE SEQUENCE</scope>
</reference>
<dbReference type="SUPFAM" id="SSF52047">
    <property type="entry name" value="RNI-like"/>
    <property type="match status" value="1"/>
</dbReference>
<dbReference type="PANTHER" id="PTHR24110:SF3">
    <property type="entry name" value="CENTROSOMAL PROTEIN OF 78 KDA"/>
    <property type="match status" value="1"/>
</dbReference>
<protein>
    <submittedName>
        <fullName evidence="1">Uncharacterized protein</fullName>
    </submittedName>
</protein>
<accession>A0A4P6DFE9</accession>
<dbReference type="InterPro" id="IPR026212">
    <property type="entry name" value="Cep78"/>
</dbReference>
<dbReference type="GO" id="GO:0044782">
    <property type="term" value="P:cilium organization"/>
    <property type="evidence" value="ECO:0007669"/>
    <property type="project" value="TreeGrafter"/>
</dbReference>
<organism evidence="1">
    <name type="scientific">Rhodnius prolixus</name>
    <name type="common">Triatomid bug</name>
    <dbReference type="NCBI Taxonomy" id="13249"/>
    <lineage>
        <taxon>Eukaryota</taxon>
        <taxon>Metazoa</taxon>
        <taxon>Ecdysozoa</taxon>
        <taxon>Arthropoda</taxon>
        <taxon>Hexapoda</taxon>
        <taxon>Insecta</taxon>
        <taxon>Pterygota</taxon>
        <taxon>Neoptera</taxon>
        <taxon>Paraneoptera</taxon>
        <taxon>Hemiptera</taxon>
        <taxon>Heteroptera</taxon>
        <taxon>Panheteroptera</taxon>
        <taxon>Cimicomorpha</taxon>
        <taxon>Reduviidae</taxon>
        <taxon>Triatominae</taxon>
        <taxon>Rhodnius</taxon>
    </lineage>
</organism>
<dbReference type="PRINTS" id="PR02062">
    <property type="entry name" value="CENTROSOME78"/>
</dbReference>
<dbReference type="GO" id="GO:0005813">
    <property type="term" value="C:centrosome"/>
    <property type="evidence" value="ECO:0007669"/>
    <property type="project" value="TreeGrafter"/>
</dbReference>
<dbReference type="VEuPathDB" id="VectorBase:RPRC003836"/>
<dbReference type="Gene3D" id="3.80.10.10">
    <property type="entry name" value="Ribonuclease Inhibitor"/>
    <property type="match status" value="2"/>
</dbReference>
<dbReference type="Pfam" id="PF13516">
    <property type="entry name" value="LRR_6"/>
    <property type="match status" value="4"/>
</dbReference>
<dbReference type="InterPro" id="IPR032675">
    <property type="entry name" value="LRR_dom_sf"/>
</dbReference>
<dbReference type="EMBL" id="GHKJ01000361">
    <property type="protein sequence ID" value="MOY45391.1"/>
    <property type="molecule type" value="Transcribed_RNA"/>
</dbReference>
<dbReference type="AlphaFoldDB" id="A0A4P6DFE9"/>
<name>A0A4P6DFE9_RHOPR</name>
<sequence>MHTQPLRGLKLHALNSSLDIIGDRIKYDDWMPLLKTISADRNLHFLSLKSRHSPGTVIIEHVNTEKQAREFTKGSILFTKYMLEKVVEAFAACITVSKTLMCLEFQSIPLQYEAMNILSEALSKTNCLQHLVLQHCNIGDEGCKLISKALRNQPTVQTIDLSNCEITEQGAFYIAELIKVQEIARFGECWKHSLRYREVSHEIISGLRRIILNNNPNIGDKGLQSIVLVLCDDFWIRALDMQNCGITDLGCTAIINLISMNNKIVVFDIRKNPIQDQNKVTEIFHLLFSHSSPCERAEYGWLKIEPSSSSSSSNVSMISTLTYGSRRHKLPFQAKSLKSVGINKSIARAKSENINLCKTKSSPGRISTASKNSVATWQQFSREKIEFEKSANATEYPYYNRFLEIEKLKG</sequence>
<dbReference type="SMART" id="SM00368">
    <property type="entry name" value="LRR_RI"/>
    <property type="match status" value="4"/>
</dbReference>
<dbReference type="GO" id="GO:0036064">
    <property type="term" value="C:ciliary basal body"/>
    <property type="evidence" value="ECO:0007669"/>
    <property type="project" value="TreeGrafter"/>
</dbReference>
<evidence type="ECO:0000313" key="1">
    <source>
        <dbReference type="EMBL" id="MOY45391.1"/>
    </source>
</evidence>
<dbReference type="PANTHER" id="PTHR24110">
    <property type="entry name" value="CENTROSOMAL PROTEIN OF 78 KDA"/>
    <property type="match status" value="1"/>
</dbReference>
<proteinExistence type="predicted"/>
<dbReference type="InterPro" id="IPR001611">
    <property type="entry name" value="Leu-rich_rpt"/>
</dbReference>